<dbReference type="SUPFAM" id="SSF53098">
    <property type="entry name" value="Ribonuclease H-like"/>
    <property type="match status" value="1"/>
</dbReference>
<dbReference type="PANTHER" id="PTHR37984">
    <property type="entry name" value="PROTEIN CBG26694"/>
    <property type="match status" value="1"/>
</dbReference>
<evidence type="ECO:0000313" key="9">
    <source>
        <dbReference type="EMBL" id="GJT75180.1"/>
    </source>
</evidence>
<feature type="domain" description="Integrase catalytic" evidence="8">
    <location>
        <begin position="709"/>
        <end position="875"/>
    </location>
</feature>
<evidence type="ECO:0000256" key="7">
    <source>
        <dbReference type="ARBA" id="ARBA00022918"/>
    </source>
</evidence>
<dbReference type="InterPro" id="IPR041373">
    <property type="entry name" value="RT_RNaseH"/>
</dbReference>
<dbReference type="CDD" id="cd09274">
    <property type="entry name" value="RNase_HI_RT_Ty3"/>
    <property type="match status" value="1"/>
</dbReference>
<dbReference type="InterPro" id="IPR012337">
    <property type="entry name" value="RNaseH-like_sf"/>
</dbReference>
<reference evidence="9" key="2">
    <citation type="submission" date="2022-01" db="EMBL/GenBank/DDBJ databases">
        <authorList>
            <person name="Yamashiro T."/>
            <person name="Shiraishi A."/>
            <person name="Satake H."/>
            <person name="Nakayama K."/>
        </authorList>
    </citation>
    <scope>NUCLEOTIDE SEQUENCE</scope>
</reference>
<dbReference type="Gene3D" id="3.10.10.10">
    <property type="entry name" value="HIV Type 1 Reverse Transcriptase, subunit A, domain 1"/>
    <property type="match status" value="1"/>
</dbReference>
<dbReference type="PANTHER" id="PTHR37984:SF5">
    <property type="entry name" value="PROTEIN NYNRIN-LIKE"/>
    <property type="match status" value="1"/>
</dbReference>
<dbReference type="Gene3D" id="2.40.70.10">
    <property type="entry name" value="Acid Proteases"/>
    <property type="match status" value="1"/>
</dbReference>
<dbReference type="Pfam" id="PF17917">
    <property type="entry name" value="RT_RNaseH"/>
    <property type="match status" value="1"/>
</dbReference>
<keyword evidence="4" id="KW-0540">Nuclease</keyword>
<dbReference type="InterPro" id="IPR021109">
    <property type="entry name" value="Peptidase_aspartic_dom_sf"/>
</dbReference>
<keyword evidence="3" id="KW-0548">Nucleotidyltransferase</keyword>
<dbReference type="SUPFAM" id="SSF56672">
    <property type="entry name" value="DNA/RNA polymerases"/>
    <property type="match status" value="1"/>
</dbReference>
<keyword evidence="5" id="KW-0255">Endonuclease</keyword>
<dbReference type="Gene3D" id="3.30.70.270">
    <property type="match status" value="3"/>
</dbReference>
<dbReference type="Pfam" id="PF08284">
    <property type="entry name" value="RVP_2"/>
    <property type="match status" value="1"/>
</dbReference>
<keyword evidence="10" id="KW-1185">Reference proteome</keyword>
<dbReference type="Pfam" id="PF00078">
    <property type="entry name" value="RVT_1"/>
    <property type="match status" value="1"/>
</dbReference>
<evidence type="ECO:0000256" key="1">
    <source>
        <dbReference type="ARBA" id="ARBA00012493"/>
    </source>
</evidence>
<dbReference type="GO" id="GO:0003964">
    <property type="term" value="F:RNA-directed DNA polymerase activity"/>
    <property type="evidence" value="ECO:0007669"/>
    <property type="project" value="UniProtKB-KW"/>
</dbReference>
<dbReference type="Gene3D" id="3.30.420.10">
    <property type="entry name" value="Ribonuclease H-like superfamily/Ribonuclease H"/>
    <property type="match status" value="2"/>
</dbReference>
<keyword evidence="6" id="KW-0378">Hydrolase</keyword>
<proteinExistence type="predicted"/>
<dbReference type="EC" id="2.7.7.49" evidence="1"/>
<dbReference type="InterPro" id="IPR056924">
    <property type="entry name" value="SH3_Tf2-1"/>
</dbReference>
<sequence>MVGADHATYTDRFHELTRLVRHLVTLESRMIERYMYGLAPQICGMVAAIEPKKIQKAVQISGTLTDEAVSNGSIKKVKKRGNVGEPCKDRSGWDDNKRTWTVNAFATNVNHVRRENTGTWPKCITCNSYHAPDGPCRICFNYNHPGHLARDCRGVSRNVNLVNARNPTIRACCHGNQGNQARGRAFMLGAEEARQDPKIVTGLEPNDLGFIYEIEIASGQLVKIDKVIKGCKLEIKGHIFDIDLIPFRHGSFYVIIGMDWLSSYKAEIVCHEKAVRIPLPDGKVLRVLGKRLDEKVRFLMGVKKQEEIVVVRDFPESNAGSKVSLSFGTFRIRGVFRTTQGTLRQRLTVKNRYPLPRIDDLFDQLQGSQFFSKIYLRSGYHQLRVHEDDIPKTTFRTRYGHFEFTVMPFGLTNAPTIFIDPINRVCRSLVLELLKKEKLYAKFFKCEFWLREVQFLGHMINGNGIHVDPSKIETVKNWKAPRTPTKVRSFLGLVGYYRRFIENFSKISKSLTILTQKSKTFDWGEEEELAFQTLKDKLCNAPVLALPDGPEDFVVYCDASGIGLGCVLMQRGKVIAYASRQLKIYEENYTTHDLELDAVVFALKIWRHYLYGTKSVIYTDHNSLQHIFSQKELNMRQRRWIELFSDYDCEIRNHPGKANVVADALSRKERVKPKRGEVRTLIMDEAHKSKYSVHPGVDKMYYDLRDRLRLQQPKILIWKWEGIAMDFVTKLPRTSRGHDTIWVIVDRLTKYAYFLPMREDYKMERLDRFYLNEIVARHGVPISIISDRNSRFTSRFWQSMQEALGTRLDMSTTYHPQTDGQSELIIQTLEDMLRACILDFEGSWDVHLLLVEFSYNNSYHSSVRCAPFDALYGRKCRSLIMWAEVGEGVVRFEKKGKLAPRFVGPFEIIEKVGHVAYRLDLPEELNEEPVEILEREFKKLKRSRIAIVKVRWNSKRGPEFTWEREDQIKLKYPHFFSDVSS</sequence>
<protein>
    <recommendedName>
        <fullName evidence="1">RNA-directed DNA polymerase</fullName>
        <ecNumber evidence="1">2.7.7.49</ecNumber>
    </recommendedName>
</protein>
<evidence type="ECO:0000256" key="4">
    <source>
        <dbReference type="ARBA" id="ARBA00022722"/>
    </source>
</evidence>
<keyword evidence="7 9" id="KW-0695">RNA-directed DNA polymerase</keyword>
<dbReference type="InterPro" id="IPR043128">
    <property type="entry name" value="Rev_trsase/Diguanyl_cyclase"/>
</dbReference>
<keyword evidence="2" id="KW-0808">Transferase</keyword>
<evidence type="ECO:0000313" key="10">
    <source>
        <dbReference type="Proteomes" id="UP001151760"/>
    </source>
</evidence>
<dbReference type="Pfam" id="PF24626">
    <property type="entry name" value="SH3_Tf2-1"/>
    <property type="match status" value="1"/>
</dbReference>
<dbReference type="InterPro" id="IPR000477">
    <property type="entry name" value="RT_dom"/>
</dbReference>
<dbReference type="Proteomes" id="UP001151760">
    <property type="component" value="Unassembled WGS sequence"/>
</dbReference>
<accession>A0ABQ5GIV6</accession>
<evidence type="ECO:0000256" key="6">
    <source>
        <dbReference type="ARBA" id="ARBA00022801"/>
    </source>
</evidence>
<dbReference type="PROSITE" id="PS50994">
    <property type="entry name" value="INTEGRASE"/>
    <property type="match status" value="1"/>
</dbReference>
<dbReference type="CDD" id="cd01647">
    <property type="entry name" value="RT_LTR"/>
    <property type="match status" value="1"/>
</dbReference>
<dbReference type="InterPro" id="IPR036397">
    <property type="entry name" value="RNaseH_sf"/>
</dbReference>
<dbReference type="InterPro" id="IPR001584">
    <property type="entry name" value="Integrase_cat-core"/>
</dbReference>
<reference evidence="9" key="1">
    <citation type="journal article" date="2022" name="Int. J. Mol. Sci.">
        <title>Draft Genome of Tanacetum Coccineum: Genomic Comparison of Closely Related Tanacetum-Family Plants.</title>
        <authorList>
            <person name="Yamashiro T."/>
            <person name="Shiraishi A."/>
            <person name="Nakayama K."/>
            <person name="Satake H."/>
        </authorList>
    </citation>
    <scope>NUCLEOTIDE SEQUENCE</scope>
</reference>
<gene>
    <name evidence="9" type="ORF">Tco_1041905</name>
</gene>
<dbReference type="InterPro" id="IPR050951">
    <property type="entry name" value="Retrovirus_Pol_polyprotein"/>
</dbReference>
<dbReference type="CDD" id="cd00303">
    <property type="entry name" value="retropepsin_like"/>
    <property type="match status" value="1"/>
</dbReference>
<evidence type="ECO:0000256" key="5">
    <source>
        <dbReference type="ARBA" id="ARBA00022759"/>
    </source>
</evidence>
<organism evidence="9 10">
    <name type="scientific">Tanacetum coccineum</name>
    <dbReference type="NCBI Taxonomy" id="301880"/>
    <lineage>
        <taxon>Eukaryota</taxon>
        <taxon>Viridiplantae</taxon>
        <taxon>Streptophyta</taxon>
        <taxon>Embryophyta</taxon>
        <taxon>Tracheophyta</taxon>
        <taxon>Spermatophyta</taxon>
        <taxon>Magnoliopsida</taxon>
        <taxon>eudicotyledons</taxon>
        <taxon>Gunneridae</taxon>
        <taxon>Pentapetalae</taxon>
        <taxon>asterids</taxon>
        <taxon>campanulids</taxon>
        <taxon>Asterales</taxon>
        <taxon>Asteraceae</taxon>
        <taxon>Asteroideae</taxon>
        <taxon>Anthemideae</taxon>
        <taxon>Anthemidinae</taxon>
        <taxon>Tanacetum</taxon>
    </lineage>
</organism>
<evidence type="ECO:0000256" key="2">
    <source>
        <dbReference type="ARBA" id="ARBA00022679"/>
    </source>
</evidence>
<dbReference type="EMBL" id="BQNB010018509">
    <property type="protein sequence ID" value="GJT75180.1"/>
    <property type="molecule type" value="Genomic_DNA"/>
</dbReference>
<name>A0ABQ5GIV6_9ASTR</name>
<comment type="caution">
    <text evidence="9">The sequence shown here is derived from an EMBL/GenBank/DDBJ whole genome shotgun (WGS) entry which is preliminary data.</text>
</comment>
<evidence type="ECO:0000256" key="3">
    <source>
        <dbReference type="ARBA" id="ARBA00022695"/>
    </source>
</evidence>
<evidence type="ECO:0000259" key="8">
    <source>
        <dbReference type="PROSITE" id="PS50994"/>
    </source>
</evidence>
<dbReference type="InterPro" id="IPR043502">
    <property type="entry name" value="DNA/RNA_pol_sf"/>
</dbReference>